<dbReference type="PANTHER" id="PTHR40394:SF2">
    <property type="entry name" value="QUINOL:CYTOCHROME C OXIDOREDUCTASE MEMBRANE PROTEIN"/>
    <property type="match status" value="1"/>
</dbReference>
<gene>
    <name evidence="7" type="ORF">GCM10009117_06380</name>
</gene>
<dbReference type="Proteomes" id="UP001500507">
    <property type="component" value="Unassembled WGS sequence"/>
</dbReference>
<reference evidence="7 8" key="1">
    <citation type="journal article" date="2019" name="Int. J. Syst. Evol. Microbiol.">
        <title>The Global Catalogue of Microorganisms (GCM) 10K type strain sequencing project: providing services to taxonomists for standard genome sequencing and annotation.</title>
        <authorList>
            <consortium name="The Broad Institute Genomics Platform"/>
            <consortium name="The Broad Institute Genome Sequencing Center for Infectious Disease"/>
            <person name="Wu L."/>
            <person name="Ma J."/>
        </authorList>
    </citation>
    <scope>NUCLEOTIDE SEQUENCE [LARGE SCALE GENOMIC DNA]</scope>
    <source>
        <strain evidence="7 8">JCM 16082</strain>
    </source>
</reference>
<comment type="caution">
    <text evidence="7">The sequence shown here is derived from an EMBL/GenBank/DDBJ whole genome shotgun (WGS) entry which is preliminary data.</text>
</comment>
<organism evidence="7 8">
    <name type="scientific">Gangjinia marincola</name>
    <dbReference type="NCBI Taxonomy" id="578463"/>
    <lineage>
        <taxon>Bacteria</taxon>
        <taxon>Pseudomonadati</taxon>
        <taxon>Bacteroidota</taxon>
        <taxon>Flavobacteriia</taxon>
        <taxon>Flavobacteriales</taxon>
        <taxon>Flavobacteriaceae</taxon>
        <taxon>Gangjinia</taxon>
    </lineage>
</organism>
<feature type="compositionally biased region" description="Polar residues" evidence="5">
    <location>
        <begin position="215"/>
        <end position="224"/>
    </location>
</feature>
<evidence type="ECO:0000256" key="4">
    <source>
        <dbReference type="PROSITE-ProRule" id="PRU00433"/>
    </source>
</evidence>
<evidence type="ECO:0000256" key="1">
    <source>
        <dbReference type="ARBA" id="ARBA00022617"/>
    </source>
</evidence>
<feature type="domain" description="Cytochrome c" evidence="6">
    <location>
        <begin position="84"/>
        <end position="169"/>
    </location>
</feature>
<name>A0ABN1MEG0_9FLAO</name>
<evidence type="ECO:0000313" key="8">
    <source>
        <dbReference type="Proteomes" id="UP001500507"/>
    </source>
</evidence>
<proteinExistence type="predicted"/>
<dbReference type="EMBL" id="BAAAFG010000002">
    <property type="protein sequence ID" value="GAA0871492.1"/>
    <property type="molecule type" value="Genomic_DNA"/>
</dbReference>
<evidence type="ECO:0000256" key="5">
    <source>
        <dbReference type="SAM" id="MobiDB-lite"/>
    </source>
</evidence>
<keyword evidence="1 4" id="KW-0349">Heme</keyword>
<evidence type="ECO:0000259" key="6">
    <source>
        <dbReference type="PROSITE" id="PS51007"/>
    </source>
</evidence>
<protein>
    <submittedName>
        <fullName evidence="7">Cytochrome c</fullName>
    </submittedName>
</protein>
<dbReference type="PROSITE" id="PS51007">
    <property type="entry name" value="CYTC"/>
    <property type="match status" value="1"/>
</dbReference>
<keyword evidence="3 4" id="KW-0408">Iron</keyword>
<dbReference type="Gene3D" id="1.10.760.10">
    <property type="entry name" value="Cytochrome c-like domain"/>
    <property type="match status" value="1"/>
</dbReference>
<dbReference type="SUPFAM" id="SSF46626">
    <property type="entry name" value="Cytochrome c"/>
    <property type="match status" value="1"/>
</dbReference>
<feature type="region of interest" description="Disordered" evidence="5">
    <location>
        <begin position="201"/>
        <end position="224"/>
    </location>
</feature>
<evidence type="ECO:0000313" key="7">
    <source>
        <dbReference type="EMBL" id="GAA0871492.1"/>
    </source>
</evidence>
<dbReference type="InterPro" id="IPR009056">
    <property type="entry name" value="Cyt_c-like_dom"/>
</dbReference>
<sequence length="224" mass="24939">MALLILSCNSDERDRNYQYMPNMYTPVGYEAYGEGDIFENGQEAKLPVEGTVIRGWLPYEYGDSLAGYQAAKAELKNPLDYTKENLSEGAELYTIYCAICHGDKGDGQGWLVQQEKILGVPAYDDQGRAITEGSVYHVMYHGINTMGSYASQTSEEELWQISHYVMKLKGALEGKEPRVELDSVPPIVQDVQYGTVTNILNDEQPAGGALEQDQTEQTANKTEE</sequence>
<dbReference type="InterPro" id="IPR036909">
    <property type="entry name" value="Cyt_c-like_dom_sf"/>
</dbReference>
<accession>A0ABN1MEG0</accession>
<evidence type="ECO:0000256" key="3">
    <source>
        <dbReference type="ARBA" id="ARBA00023004"/>
    </source>
</evidence>
<dbReference type="Pfam" id="PF13442">
    <property type="entry name" value="Cytochrome_CBB3"/>
    <property type="match status" value="1"/>
</dbReference>
<dbReference type="PANTHER" id="PTHR40394">
    <property type="entry name" value="LIPOPROTEIN-RELATED"/>
    <property type="match status" value="1"/>
</dbReference>
<keyword evidence="2 4" id="KW-0479">Metal-binding</keyword>
<evidence type="ECO:0000256" key="2">
    <source>
        <dbReference type="ARBA" id="ARBA00022723"/>
    </source>
</evidence>
<keyword evidence="8" id="KW-1185">Reference proteome</keyword>